<gene>
    <name evidence="5" type="ORF">H6X83_00680</name>
</gene>
<evidence type="ECO:0000313" key="6">
    <source>
        <dbReference type="Proteomes" id="UP000516046"/>
    </source>
</evidence>
<dbReference type="GO" id="GO:0046872">
    <property type="term" value="F:metal ion binding"/>
    <property type="evidence" value="ECO:0007669"/>
    <property type="project" value="UniProtKB-KW"/>
</dbReference>
<feature type="domain" description="23S rRNA (guanine(745)-N(1))-methyltransferase N-terminal" evidence="4">
    <location>
        <begin position="3"/>
        <end position="48"/>
    </location>
</feature>
<dbReference type="KEGG" id="caml:H6X83_00680"/>
<dbReference type="InterPro" id="IPR050508">
    <property type="entry name" value="Methyltransf_Superfamily"/>
</dbReference>
<feature type="domain" description="Methyltransferase" evidence="3">
    <location>
        <begin position="92"/>
        <end position="191"/>
    </location>
</feature>
<evidence type="ECO:0000256" key="2">
    <source>
        <dbReference type="PIRSR" id="PIRSR018249-2"/>
    </source>
</evidence>
<dbReference type="PANTHER" id="PTHR42912">
    <property type="entry name" value="METHYLTRANSFERASE"/>
    <property type="match status" value="1"/>
</dbReference>
<dbReference type="SUPFAM" id="SSF53335">
    <property type="entry name" value="S-adenosyl-L-methionine-dependent methyltransferases"/>
    <property type="match status" value="1"/>
</dbReference>
<keyword evidence="6" id="KW-1185">Reference proteome</keyword>
<dbReference type="GO" id="GO:0032259">
    <property type="term" value="P:methylation"/>
    <property type="evidence" value="ECO:0007669"/>
    <property type="project" value="UniProtKB-KW"/>
</dbReference>
<feature type="binding site" evidence="2">
    <location>
        <position position="69"/>
    </location>
    <ligand>
        <name>S-adenosyl-L-methionine</name>
        <dbReference type="ChEBI" id="CHEBI:59789"/>
    </ligand>
</feature>
<feature type="binding site" evidence="1">
    <location>
        <position position="8"/>
    </location>
    <ligand>
        <name>Zn(2+)</name>
        <dbReference type="ChEBI" id="CHEBI:29105"/>
    </ligand>
</feature>
<dbReference type="Pfam" id="PF21302">
    <property type="entry name" value="Zn_ribbon_RlmA"/>
    <property type="match status" value="1"/>
</dbReference>
<evidence type="ECO:0000256" key="1">
    <source>
        <dbReference type="PIRSR" id="PIRSR018249-1"/>
    </source>
</evidence>
<dbReference type="InterPro" id="IPR016718">
    <property type="entry name" value="rRNA_m1G-MeTrfase_A_prd"/>
</dbReference>
<keyword evidence="5" id="KW-0489">Methyltransferase</keyword>
<keyword evidence="1" id="KW-0862">Zinc</keyword>
<dbReference type="GO" id="GO:0008168">
    <property type="term" value="F:methyltransferase activity"/>
    <property type="evidence" value="ECO:0007669"/>
    <property type="project" value="UniProtKB-KW"/>
</dbReference>
<dbReference type="InterPro" id="IPR025714">
    <property type="entry name" value="Methyltranfer_dom"/>
</dbReference>
<sequence>MYFTCPICNKNLYYTNSNCSVACENGHCFDFAKEGYLYLLPPNKKHSKDPGDDKEMVAARRRFLAGGHYQLFSDALNTLAAKLLNIQSPILVDAGCGEGYYTERLAQSLQSAGKAMSFFGCDISKSAVRMAAKAAPDVSFAVASSFSLPLPDACADLLVDVFAPVVPEEFCRIVKPGGYFILAVPSAKHLFGLKEILYDAPYENEEKDTDYTGFQFTERVPVRGALHLTGRDVQDLFSMTPYFWKTPKEGSKKLEAVSELTTEIGFDFLVYKRETT</sequence>
<accession>A0A7G9WHQ6</accession>
<dbReference type="PIRSF" id="PIRSF018249">
    <property type="entry name" value="MyrA_prd"/>
    <property type="match status" value="1"/>
</dbReference>
<feature type="binding site" evidence="1">
    <location>
        <position position="23"/>
    </location>
    <ligand>
        <name>Zn(2+)</name>
        <dbReference type="ChEBI" id="CHEBI:29105"/>
    </ligand>
</feature>
<dbReference type="InterPro" id="IPR048647">
    <property type="entry name" value="RlmA_N"/>
</dbReference>
<reference evidence="5 6" key="1">
    <citation type="submission" date="2020-08" db="EMBL/GenBank/DDBJ databases">
        <authorList>
            <person name="Ren C."/>
            <person name="Gu Y."/>
            <person name="Xu Y."/>
        </authorList>
    </citation>
    <scope>NUCLEOTIDE SEQUENCE [LARGE SCALE GENOMIC DNA]</scope>
    <source>
        <strain evidence="5 6">LBM18003</strain>
    </source>
</reference>
<evidence type="ECO:0000313" key="5">
    <source>
        <dbReference type="EMBL" id="QNO18218.1"/>
    </source>
</evidence>
<feature type="binding site" evidence="2">
    <location>
        <begin position="98"/>
        <end position="99"/>
    </location>
    <ligand>
        <name>S-adenosyl-L-methionine</name>
        <dbReference type="ChEBI" id="CHEBI:59789"/>
    </ligand>
</feature>
<keyword evidence="1" id="KW-0479">Metal-binding</keyword>
<organism evidence="5 6">
    <name type="scientific">Caproicibacterium amylolyticum</name>
    <dbReference type="NCBI Taxonomy" id="2766537"/>
    <lineage>
        <taxon>Bacteria</taxon>
        <taxon>Bacillati</taxon>
        <taxon>Bacillota</taxon>
        <taxon>Clostridia</taxon>
        <taxon>Eubacteriales</taxon>
        <taxon>Oscillospiraceae</taxon>
        <taxon>Caproicibacterium</taxon>
    </lineage>
</organism>
<keyword evidence="5" id="KW-0808">Transferase</keyword>
<dbReference type="Proteomes" id="UP000516046">
    <property type="component" value="Chromosome"/>
</dbReference>
<feature type="binding site" evidence="2">
    <location>
        <position position="189"/>
    </location>
    <ligand>
        <name>S-adenosyl-L-methionine</name>
        <dbReference type="ChEBI" id="CHEBI:59789"/>
    </ligand>
</feature>
<dbReference type="CDD" id="cd02440">
    <property type="entry name" value="AdoMet_MTases"/>
    <property type="match status" value="1"/>
</dbReference>
<keyword evidence="2" id="KW-0949">S-adenosyl-L-methionine</keyword>
<feature type="binding site" evidence="1">
    <location>
        <position position="27"/>
    </location>
    <ligand>
        <name>Zn(2+)</name>
        <dbReference type="ChEBI" id="CHEBI:29105"/>
    </ligand>
</feature>
<dbReference type="AlphaFoldDB" id="A0A7G9WHQ6"/>
<dbReference type="PANTHER" id="PTHR42912:SF45">
    <property type="entry name" value="23S RRNA (GUANINE(745)-N(1))-METHYLTRANSFERASE"/>
    <property type="match status" value="1"/>
</dbReference>
<name>A0A7G9WHQ6_9FIRM</name>
<feature type="binding site" evidence="1">
    <location>
        <position position="5"/>
    </location>
    <ligand>
        <name>Zn(2+)</name>
        <dbReference type="ChEBI" id="CHEBI:29105"/>
    </ligand>
</feature>
<dbReference type="RefSeq" id="WP_212507283.1">
    <property type="nucleotide sequence ID" value="NZ_CP060696.1"/>
</dbReference>
<dbReference type="Pfam" id="PF13847">
    <property type="entry name" value="Methyltransf_31"/>
    <property type="match status" value="1"/>
</dbReference>
<dbReference type="EMBL" id="CP060696">
    <property type="protein sequence ID" value="QNO18218.1"/>
    <property type="molecule type" value="Genomic_DNA"/>
</dbReference>
<dbReference type="Gene3D" id="3.40.50.150">
    <property type="entry name" value="Vaccinia Virus protein VP39"/>
    <property type="match status" value="1"/>
</dbReference>
<proteinExistence type="predicted"/>
<evidence type="ECO:0000259" key="4">
    <source>
        <dbReference type="Pfam" id="PF21302"/>
    </source>
</evidence>
<dbReference type="InterPro" id="IPR029063">
    <property type="entry name" value="SAM-dependent_MTases_sf"/>
</dbReference>
<protein>
    <submittedName>
        <fullName evidence="5">Methyltransferase domain-containing protein</fullName>
    </submittedName>
</protein>
<evidence type="ECO:0000259" key="3">
    <source>
        <dbReference type="Pfam" id="PF13847"/>
    </source>
</evidence>